<keyword evidence="2" id="KW-0472">Membrane</keyword>
<feature type="coiled-coil region" evidence="1">
    <location>
        <begin position="182"/>
        <end position="226"/>
    </location>
</feature>
<dbReference type="Proteomes" id="UP000682111">
    <property type="component" value="Unassembled WGS sequence"/>
</dbReference>
<accession>A0A919WJJ0</accession>
<evidence type="ECO:0000256" key="1">
    <source>
        <dbReference type="SAM" id="Coils"/>
    </source>
</evidence>
<protein>
    <recommendedName>
        <fullName evidence="3">YhaN AAA domain-containing protein</fullName>
    </recommendedName>
</protein>
<reference evidence="4" key="1">
    <citation type="submission" date="2021-03" db="EMBL/GenBank/DDBJ databases">
        <title>Antimicrobial resistance genes in bacteria isolated from Japanese honey, and their potential for conferring macrolide and lincosamide resistance in the American foulbrood pathogen Paenibacillus larvae.</title>
        <authorList>
            <person name="Okamoto M."/>
            <person name="Kumagai M."/>
            <person name="Kanamori H."/>
            <person name="Takamatsu D."/>
        </authorList>
    </citation>
    <scope>NUCLEOTIDE SEQUENCE</scope>
    <source>
        <strain evidence="4">J27TS8</strain>
    </source>
</reference>
<dbReference type="Pfam" id="PF13514">
    <property type="entry name" value="AAA_27"/>
    <property type="match status" value="1"/>
</dbReference>
<gene>
    <name evidence="4" type="ORF">J27TS8_28400</name>
</gene>
<feature type="transmembrane region" description="Helical" evidence="2">
    <location>
        <begin position="495"/>
        <end position="512"/>
    </location>
</feature>
<feature type="transmembrane region" description="Helical" evidence="2">
    <location>
        <begin position="471"/>
        <end position="489"/>
    </location>
</feature>
<dbReference type="PANTHER" id="PTHR41259:SF1">
    <property type="entry name" value="DOUBLE-STRAND BREAK REPAIR RAD50 ATPASE, PUTATIVE-RELATED"/>
    <property type="match status" value="1"/>
</dbReference>
<proteinExistence type="predicted"/>
<organism evidence="4 5">
    <name type="scientific">Robertmurraya siralis</name>
    <dbReference type="NCBI Taxonomy" id="77777"/>
    <lineage>
        <taxon>Bacteria</taxon>
        <taxon>Bacillati</taxon>
        <taxon>Bacillota</taxon>
        <taxon>Bacilli</taxon>
        <taxon>Bacillales</taxon>
        <taxon>Bacillaceae</taxon>
        <taxon>Robertmurraya</taxon>
    </lineage>
</organism>
<name>A0A919WJJ0_9BACI</name>
<keyword evidence="2" id="KW-0812">Transmembrane</keyword>
<keyword evidence="5" id="KW-1185">Reference proteome</keyword>
<dbReference type="Gene3D" id="3.40.50.300">
    <property type="entry name" value="P-loop containing nucleotide triphosphate hydrolases"/>
    <property type="match status" value="2"/>
</dbReference>
<evidence type="ECO:0000259" key="3">
    <source>
        <dbReference type="Pfam" id="PF13514"/>
    </source>
</evidence>
<feature type="coiled-coil region" evidence="1">
    <location>
        <begin position="784"/>
        <end position="811"/>
    </location>
</feature>
<comment type="caution">
    <text evidence="4">The sequence shown here is derived from an EMBL/GenBank/DDBJ whole genome shotgun (WGS) entry which is preliminary data.</text>
</comment>
<dbReference type="InterPro" id="IPR038734">
    <property type="entry name" value="YhaN_AAA"/>
</dbReference>
<evidence type="ECO:0000313" key="4">
    <source>
        <dbReference type="EMBL" id="GIN62847.1"/>
    </source>
</evidence>
<feature type="domain" description="YhaN AAA" evidence="3">
    <location>
        <begin position="1"/>
        <end position="205"/>
    </location>
</feature>
<dbReference type="RefSeq" id="WP_212933958.1">
    <property type="nucleotide sequence ID" value="NZ_BORC01000004.1"/>
</dbReference>
<keyword evidence="2" id="KW-1133">Transmembrane helix</keyword>
<dbReference type="PANTHER" id="PTHR41259">
    <property type="entry name" value="DOUBLE-STRAND BREAK REPAIR RAD50 ATPASE, PUTATIVE-RELATED"/>
    <property type="match status" value="1"/>
</dbReference>
<dbReference type="AlphaFoldDB" id="A0A919WJJ0"/>
<dbReference type="SUPFAM" id="SSF52540">
    <property type="entry name" value="P-loop containing nucleoside triphosphate hydrolases"/>
    <property type="match status" value="1"/>
</dbReference>
<evidence type="ECO:0000313" key="5">
    <source>
        <dbReference type="Proteomes" id="UP000682111"/>
    </source>
</evidence>
<sequence length="994" mass="117109">MKIRELHIYGYGKLENVTIKKIQDLNVFYGENEAGKSTIMSFIHSILFGFPTKQQNELRYEPKKGAKYGGQLVLELKEGKATIERVRGKAVGDVTVLLSDGRSGGEELLNELLWRIDKGLYQSIFSFNIHGLQNVHQLKGEDLGRFLFSTGTVGTERLLIAETELLKEIDSWFKPNGKKPAINEKLREINGVHKELKRAEQQNEQYGELLKQKSQIEETIQMKQKEMYGLQKKLQQLEEWEKLLPIVKERRLLQSQLQQSEDVSFPTDGLPRLEQLQQLLKPLEGQMKSLSERNKQMEEELKLLEPNRQFIEAETEIQQIVEQVTLYQQMKEEIEQWRFKREQLTEKIEDIESMLHLSMDEDRLNHVNTSIFMKDKAAHAEKKQIRLQEQKLELDQQFIKEQEELERLEHQIEQLQEELLPEAVREENENRLQRWKRKDLIERELHSIGDKIHLLKMNNQKEKEQLRSNQIHSLFLAGLFVILAIWGLFQAQWGLVVIGAIGISFSGYKLFVRRKTRQKEFEVELQRLKEEEVSLKTEMNDFSDADVSFITEQLKRDQALREQLTVMKIKWEQQNNQYEKVLHAFEAWEQEMKQHEEFLLQLGRELCLSKELALNHVHEAFLLISKLKELKREDRNLDSQLLKKEADVKNFEERIERIWTRFFAPSSSSIGDKIYILREQLKKEFVNKQKYEALMEKQTELAEQLEHVTREFEHLEQEKSTLFAMAQVDSEEAYRLKGKEAERRQQLALKAEELSRQLKLSLLEIDAMEGIEPQIEREMTVRALHAVKDDIQVLQQSLAEVKHQISLLEEGGAYGELLHRYRQLQSELDGIAKEWAKRMVAKEMLQKTVNRFKEERLPSMLKKAEQYLAFLTNGNYLRILPKAEANGFLIERADHVLFEANELSQATMEQIYFSLRLALATTIYKKYPFPIIIDDSFVNFDHVRTSNVIELLQSIKDNQILFFTCHQHLLSYFEKEEVMSMDNLISKHSSISIF</sequence>
<dbReference type="InterPro" id="IPR027417">
    <property type="entry name" value="P-loop_NTPase"/>
</dbReference>
<feature type="coiled-coil region" evidence="1">
    <location>
        <begin position="688"/>
        <end position="718"/>
    </location>
</feature>
<feature type="coiled-coil region" evidence="1">
    <location>
        <begin position="518"/>
        <end position="545"/>
    </location>
</feature>
<feature type="coiled-coil region" evidence="1">
    <location>
        <begin position="273"/>
        <end position="425"/>
    </location>
</feature>
<dbReference type="EMBL" id="BORC01000004">
    <property type="protein sequence ID" value="GIN62847.1"/>
    <property type="molecule type" value="Genomic_DNA"/>
</dbReference>
<keyword evidence="1" id="KW-0175">Coiled coil</keyword>
<evidence type="ECO:0000256" key="2">
    <source>
        <dbReference type="SAM" id="Phobius"/>
    </source>
</evidence>